<evidence type="ECO:0000259" key="3">
    <source>
        <dbReference type="PROSITE" id="PS50937"/>
    </source>
</evidence>
<dbReference type="OrthoDB" id="7849865at2"/>
<gene>
    <name evidence="4" type="ORF">BIV23_02280</name>
</gene>
<dbReference type="SUPFAM" id="SSF46955">
    <property type="entry name" value="Putative DNA-binding domain"/>
    <property type="match status" value="1"/>
</dbReference>
<keyword evidence="1" id="KW-0238">DNA-binding</keyword>
<evidence type="ECO:0000256" key="1">
    <source>
        <dbReference type="ARBA" id="ARBA00023125"/>
    </source>
</evidence>
<dbReference type="SMART" id="SM00422">
    <property type="entry name" value="HTH_MERR"/>
    <property type="match status" value="1"/>
</dbReference>
<dbReference type="CDD" id="cd01107">
    <property type="entry name" value="HTH_BmrR"/>
    <property type="match status" value="1"/>
</dbReference>
<dbReference type="Gene3D" id="1.10.1660.10">
    <property type="match status" value="1"/>
</dbReference>
<accession>A0A1S2QQT2</accession>
<protein>
    <submittedName>
        <fullName evidence="4">MerR family transcriptional regulator</fullName>
    </submittedName>
</protein>
<dbReference type="SMART" id="SM00871">
    <property type="entry name" value="AraC_E_bind"/>
    <property type="match status" value="1"/>
</dbReference>
<dbReference type="Proteomes" id="UP000179642">
    <property type="component" value="Unassembled WGS sequence"/>
</dbReference>
<evidence type="ECO:0000313" key="4">
    <source>
        <dbReference type="EMBL" id="OIK07816.1"/>
    </source>
</evidence>
<evidence type="ECO:0000313" key="5">
    <source>
        <dbReference type="Proteomes" id="UP000179642"/>
    </source>
</evidence>
<dbReference type="InterPro" id="IPR011256">
    <property type="entry name" value="Reg_factor_effector_dom_sf"/>
</dbReference>
<proteinExistence type="predicted"/>
<dbReference type="RefSeq" id="WP_071378992.1">
    <property type="nucleotide sequence ID" value="NZ_MLYO01000009.1"/>
</dbReference>
<dbReference type="InterPro" id="IPR009061">
    <property type="entry name" value="DNA-bd_dom_put_sf"/>
</dbReference>
<dbReference type="InterPro" id="IPR047057">
    <property type="entry name" value="MerR_fam"/>
</dbReference>
<dbReference type="PROSITE" id="PS50937">
    <property type="entry name" value="HTH_MERR_2"/>
    <property type="match status" value="1"/>
</dbReference>
<sequence length="319" mass="34610">MINYLSIGDFSRATHMTAKTLRHYHEIGLLEPAGIDPQTGYRRHSAEQIPSAQVVRRFRDLGMPLEVIRTVLATSDVPTRNRHINAHLHRLEEELGRTQRAVAALRDLLPPPVAVDSPAIELRSVGAVQAAAITATVDAQDAGTWFQGALGELFATVAGQGLRETGHAGGVYADELFTPHRGQATVFVPCDGPVRPVGRVTPLLVPAVELAVIEHCGPPSEVDRAYGTPAAHVARHTLAVAGPIREYYLVGQRHTSDSAPWRTEICWPVFRTGVADPQTACWSSCADTQVLPLRRPPGCSARPRPMGSARRAVPAWGRR</sequence>
<feature type="region of interest" description="Disordered" evidence="2">
    <location>
        <begin position="296"/>
        <end position="319"/>
    </location>
</feature>
<name>A0A1S2QQT2_9ACTN</name>
<dbReference type="InterPro" id="IPR000551">
    <property type="entry name" value="MerR-type_HTH_dom"/>
</dbReference>
<organism evidence="4 5">
    <name type="scientific">Streptomyces monashensis</name>
    <dbReference type="NCBI Taxonomy" id="1678012"/>
    <lineage>
        <taxon>Bacteria</taxon>
        <taxon>Bacillati</taxon>
        <taxon>Actinomycetota</taxon>
        <taxon>Actinomycetes</taxon>
        <taxon>Kitasatosporales</taxon>
        <taxon>Streptomycetaceae</taxon>
        <taxon>Streptomyces</taxon>
    </lineage>
</organism>
<dbReference type="Gene3D" id="3.20.80.10">
    <property type="entry name" value="Regulatory factor, effector binding domain"/>
    <property type="match status" value="1"/>
</dbReference>
<dbReference type="GO" id="GO:0003677">
    <property type="term" value="F:DNA binding"/>
    <property type="evidence" value="ECO:0007669"/>
    <property type="project" value="UniProtKB-KW"/>
</dbReference>
<dbReference type="InterPro" id="IPR010499">
    <property type="entry name" value="AraC_E-bd"/>
</dbReference>
<dbReference type="InterPro" id="IPR029442">
    <property type="entry name" value="GyrI-like"/>
</dbReference>
<evidence type="ECO:0000256" key="2">
    <source>
        <dbReference type="SAM" id="MobiDB-lite"/>
    </source>
</evidence>
<dbReference type="SUPFAM" id="SSF55136">
    <property type="entry name" value="Probable bacterial effector-binding domain"/>
    <property type="match status" value="1"/>
</dbReference>
<dbReference type="Pfam" id="PF13411">
    <property type="entry name" value="MerR_1"/>
    <property type="match status" value="1"/>
</dbReference>
<reference evidence="4 5" key="1">
    <citation type="submission" date="2016-10" db="EMBL/GenBank/DDBJ databases">
        <title>Genome sequence of Streptomyces sp. MUSC 1.</title>
        <authorList>
            <person name="Lee L.-H."/>
            <person name="Ser H.-L."/>
            <person name="Law J.W.-F."/>
        </authorList>
    </citation>
    <scope>NUCLEOTIDE SEQUENCE [LARGE SCALE GENOMIC DNA]</scope>
    <source>
        <strain evidence="4 5">MUSC 1</strain>
    </source>
</reference>
<dbReference type="PANTHER" id="PTHR30204:SF97">
    <property type="entry name" value="MERR FAMILY REGULATORY PROTEIN"/>
    <property type="match status" value="1"/>
</dbReference>
<comment type="caution">
    <text evidence="4">The sequence shown here is derived from an EMBL/GenBank/DDBJ whole genome shotgun (WGS) entry which is preliminary data.</text>
</comment>
<dbReference type="Pfam" id="PF06445">
    <property type="entry name" value="GyrI-like"/>
    <property type="match status" value="1"/>
</dbReference>
<feature type="domain" description="HTH merR-type" evidence="3">
    <location>
        <begin position="4"/>
        <end position="74"/>
    </location>
</feature>
<dbReference type="AlphaFoldDB" id="A0A1S2QQT2"/>
<dbReference type="GO" id="GO:0003700">
    <property type="term" value="F:DNA-binding transcription factor activity"/>
    <property type="evidence" value="ECO:0007669"/>
    <property type="project" value="InterPro"/>
</dbReference>
<keyword evidence="5" id="KW-1185">Reference proteome</keyword>
<dbReference type="PANTHER" id="PTHR30204">
    <property type="entry name" value="REDOX-CYCLING DRUG-SENSING TRANSCRIPTIONAL ACTIVATOR SOXR"/>
    <property type="match status" value="1"/>
</dbReference>
<dbReference type="EMBL" id="MLYO01000009">
    <property type="protein sequence ID" value="OIK07816.1"/>
    <property type="molecule type" value="Genomic_DNA"/>
</dbReference>